<protein>
    <submittedName>
        <fullName evidence="2">Uncharacterized protein</fullName>
    </submittedName>
</protein>
<feature type="region of interest" description="Disordered" evidence="1">
    <location>
        <begin position="178"/>
        <end position="214"/>
    </location>
</feature>
<organism evidence="2 3">
    <name type="scientific">Pomacea canaliculata</name>
    <name type="common">Golden apple snail</name>
    <dbReference type="NCBI Taxonomy" id="400727"/>
    <lineage>
        <taxon>Eukaryota</taxon>
        <taxon>Metazoa</taxon>
        <taxon>Spiralia</taxon>
        <taxon>Lophotrochozoa</taxon>
        <taxon>Mollusca</taxon>
        <taxon>Gastropoda</taxon>
        <taxon>Caenogastropoda</taxon>
        <taxon>Architaenioglossa</taxon>
        <taxon>Ampullarioidea</taxon>
        <taxon>Ampullariidae</taxon>
        <taxon>Pomacea</taxon>
    </lineage>
</organism>
<evidence type="ECO:0000256" key="1">
    <source>
        <dbReference type="SAM" id="MobiDB-lite"/>
    </source>
</evidence>
<dbReference type="Proteomes" id="UP000245119">
    <property type="component" value="Linkage Group LG11"/>
</dbReference>
<dbReference type="EMBL" id="PZQS01000011">
    <property type="protein sequence ID" value="PVD21904.1"/>
    <property type="molecule type" value="Genomic_DNA"/>
</dbReference>
<accession>A0A2T7NL62</accession>
<proteinExistence type="predicted"/>
<sequence length="214" mass="24190">MLIPTGMQFLQDIICLRSISREQICQRQAQGLAALLAVLLKVNVAWATRCPHVDVHTNPVVAHTNPVDVHTNPVVAHPNPVDVHTNPVVAHPNPVEAHTNPVVAHPNPVDVHTNPVDAHPNPVGAHSVVPTLTSSLLGRKDNKERDVEECVWRIKSTKHKHCNKERLYIFPADICASADSKRKRRLPKEKNDDDHRKERKTNKEKKRRKQKRKK</sequence>
<dbReference type="AlphaFoldDB" id="A0A2T7NL62"/>
<name>A0A2T7NL62_POMCA</name>
<gene>
    <name evidence="2" type="ORF">C0Q70_17707</name>
</gene>
<comment type="caution">
    <text evidence="2">The sequence shown here is derived from an EMBL/GenBank/DDBJ whole genome shotgun (WGS) entry which is preliminary data.</text>
</comment>
<keyword evidence="3" id="KW-1185">Reference proteome</keyword>
<evidence type="ECO:0000313" key="2">
    <source>
        <dbReference type="EMBL" id="PVD21904.1"/>
    </source>
</evidence>
<reference evidence="2 3" key="1">
    <citation type="submission" date="2018-04" db="EMBL/GenBank/DDBJ databases">
        <title>The genome of golden apple snail Pomacea canaliculata provides insight into stress tolerance and invasive adaptation.</title>
        <authorList>
            <person name="Liu C."/>
            <person name="Liu B."/>
            <person name="Ren Y."/>
            <person name="Zhang Y."/>
            <person name="Wang H."/>
            <person name="Li S."/>
            <person name="Jiang F."/>
            <person name="Yin L."/>
            <person name="Zhang G."/>
            <person name="Qian W."/>
            <person name="Fan W."/>
        </authorList>
    </citation>
    <scope>NUCLEOTIDE SEQUENCE [LARGE SCALE GENOMIC DNA]</scope>
    <source>
        <strain evidence="2">SZHN2017</strain>
        <tissue evidence="2">Muscle</tissue>
    </source>
</reference>
<feature type="compositionally biased region" description="Basic residues" evidence="1">
    <location>
        <begin position="197"/>
        <end position="214"/>
    </location>
</feature>
<evidence type="ECO:0000313" key="3">
    <source>
        <dbReference type="Proteomes" id="UP000245119"/>
    </source>
</evidence>